<evidence type="ECO:0000256" key="7">
    <source>
        <dbReference type="ARBA" id="ARBA00023136"/>
    </source>
</evidence>
<feature type="transmembrane region" description="Helical" evidence="8">
    <location>
        <begin position="103"/>
        <end position="124"/>
    </location>
</feature>
<keyword evidence="3 8" id="KW-0812">Transmembrane</keyword>
<feature type="transmembrane region" description="Helical" evidence="8">
    <location>
        <begin position="130"/>
        <end position="151"/>
    </location>
</feature>
<name>U2KEM8_9FIRM</name>
<dbReference type="eggNOG" id="COG4657">
    <property type="taxonomic scope" value="Bacteria"/>
</dbReference>
<comment type="similarity">
    <text evidence="8">Belongs to the NqrDE/RnfAE family.</text>
</comment>
<dbReference type="PATRIC" id="fig|411473.3.peg.502"/>
<comment type="subcellular location">
    <subcellularLocation>
        <location evidence="8">Cell membrane</location>
        <topology evidence="8">Multi-pass membrane protein</topology>
    </subcellularLocation>
    <subcellularLocation>
        <location evidence="1">Endomembrane system</location>
        <topology evidence="1">Multi-pass membrane protein</topology>
    </subcellularLocation>
</comment>
<dbReference type="InterPro" id="IPR003667">
    <property type="entry name" value="NqrDE/RnfAE"/>
</dbReference>
<accession>U2KEM8</accession>
<dbReference type="PANTHER" id="PTHR30335:SF0">
    <property type="entry name" value="ION-TRANSLOCATING OXIDOREDUCTASE COMPLEX SUBUNIT A"/>
    <property type="match status" value="1"/>
</dbReference>
<reference evidence="9 10" key="1">
    <citation type="submission" date="2013-07" db="EMBL/GenBank/DDBJ databases">
        <authorList>
            <person name="Weinstock G."/>
            <person name="Sodergren E."/>
            <person name="Wylie T."/>
            <person name="Fulton L."/>
            <person name="Fulton R."/>
            <person name="Fronick C."/>
            <person name="O'Laughlin M."/>
            <person name="Godfrey J."/>
            <person name="Miner T."/>
            <person name="Herter B."/>
            <person name="Appelbaum E."/>
            <person name="Cordes M."/>
            <person name="Lek S."/>
            <person name="Wollam A."/>
            <person name="Pepin K.H."/>
            <person name="Palsikar V.B."/>
            <person name="Mitreva M."/>
            <person name="Wilson R.K."/>
        </authorList>
    </citation>
    <scope>NUCLEOTIDE SEQUENCE [LARGE SCALE GENOMIC DNA]</scope>
    <source>
        <strain evidence="9 10">ATCC 27760</strain>
    </source>
</reference>
<comment type="caution">
    <text evidence="9">The sequence shown here is derived from an EMBL/GenBank/DDBJ whole genome shotgun (WGS) entry which is preliminary data.</text>
</comment>
<dbReference type="STRING" id="411473.RUMCAL_00635"/>
<dbReference type="HAMAP" id="MF_00459">
    <property type="entry name" value="RsxA_RnfA"/>
    <property type="match status" value="1"/>
</dbReference>
<feature type="transmembrane region" description="Helical" evidence="8">
    <location>
        <begin position="70"/>
        <end position="91"/>
    </location>
</feature>
<dbReference type="GO" id="GO:0022900">
    <property type="term" value="P:electron transport chain"/>
    <property type="evidence" value="ECO:0007669"/>
    <property type="project" value="UniProtKB-UniRule"/>
</dbReference>
<dbReference type="GO" id="GO:0005886">
    <property type="term" value="C:plasma membrane"/>
    <property type="evidence" value="ECO:0007669"/>
    <property type="project" value="UniProtKB-SubCell"/>
</dbReference>
<dbReference type="PANTHER" id="PTHR30335">
    <property type="entry name" value="INTEGRAL MEMBRANE PROTEIN OF SOXR-REDUCING COMPLEX"/>
    <property type="match status" value="1"/>
</dbReference>
<keyword evidence="4 8" id="KW-1278">Translocase</keyword>
<proteinExistence type="inferred from homology"/>
<dbReference type="InterPro" id="IPR050133">
    <property type="entry name" value="NqrDE/RnfAE_oxidrdctase"/>
</dbReference>
<dbReference type="AlphaFoldDB" id="U2KEM8"/>
<evidence type="ECO:0000256" key="3">
    <source>
        <dbReference type="ARBA" id="ARBA00022692"/>
    </source>
</evidence>
<gene>
    <name evidence="8" type="primary">rnfA</name>
    <name evidence="9" type="ORF">RUMCAL_00635</name>
</gene>
<dbReference type="Proteomes" id="UP000016662">
    <property type="component" value="Unassembled WGS sequence"/>
</dbReference>
<feature type="transmembrane region" description="Helical" evidence="8">
    <location>
        <begin position="172"/>
        <end position="192"/>
    </location>
</feature>
<dbReference type="PIRSF" id="PIRSF006102">
    <property type="entry name" value="NQR_DE"/>
    <property type="match status" value="1"/>
</dbReference>
<dbReference type="EC" id="7.-.-.-" evidence="8"/>
<evidence type="ECO:0000256" key="5">
    <source>
        <dbReference type="ARBA" id="ARBA00022982"/>
    </source>
</evidence>
<dbReference type="HOGENOM" id="CLU_095255_1_0_9"/>
<dbReference type="GeneID" id="93692958"/>
<dbReference type="OrthoDB" id="9803631at2"/>
<comment type="subunit">
    <text evidence="8">The complex is composed of six subunits: RnfA, RnfB, RnfC, RnfD, RnfE and RnfG.</text>
</comment>
<dbReference type="EMBL" id="AWVF01000076">
    <property type="protein sequence ID" value="ERJ96981.1"/>
    <property type="molecule type" value="Genomic_DNA"/>
</dbReference>
<dbReference type="Pfam" id="PF02508">
    <property type="entry name" value="Rnf-Nqr"/>
    <property type="match status" value="1"/>
</dbReference>
<keyword evidence="8" id="KW-1003">Cell membrane</keyword>
<protein>
    <recommendedName>
        <fullName evidence="8">Ion-translocating oxidoreductase complex subunit A</fullName>
        <ecNumber evidence="8">7.-.-.-</ecNumber>
    </recommendedName>
    <alternativeName>
        <fullName evidence="8">Rnf electron transport complex subunit A</fullName>
    </alternativeName>
</protein>
<keyword evidence="5 8" id="KW-0249">Electron transport</keyword>
<dbReference type="RefSeq" id="WP_021682066.1">
    <property type="nucleotide sequence ID" value="NZ_KI260397.1"/>
</dbReference>
<sequence>MSTYIAIIIAAVLTNNFVLSKFYGCCPFLGVSKKLDSSVGMGAAVVFVMLCASLCTYPIYYFVLKPLELTYLRTVAFILVIAVFVQLLEMVIKKLMPPLYKTLGVYLPLITTNCAVLGVTIMNIDESYSFGQSLVNAVFSGVGFALAMVIFSGVRSRVDDAESETPKMFRGVPATLIAAAIVSMSFLGFGGLGQ</sequence>
<evidence type="ECO:0000313" key="10">
    <source>
        <dbReference type="Proteomes" id="UP000016662"/>
    </source>
</evidence>
<keyword evidence="7 8" id="KW-0472">Membrane</keyword>
<keyword evidence="10" id="KW-1185">Reference proteome</keyword>
<dbReference type="GO" id="GO:0012505">
    <property type="term" value="C:endomembrane system"/>
    <property type="evidence" value="ECO:0007669"/>
    <property type="project" value="UniProtKB-SubCell"/>
</dbReference>
<evidence type="ECO:0000256" key="6">
    <source>
        <dbReference type="ARBA" id="ARBA00022989"/>
    </source>
</evidence>
<keyword evidence="2 8" id="KW-0813">Transport</keyword>
<evidence type="ECO:0000313" key="9">
    <source>
        <dbReference type="EMBL" id="ERJ96981.1"/>
    </source>
</evidence>
<evidence type="ECO:0000256" key="4">
    <source>
        <dbReference type="ARBA" id="ARBA00022967"/>
    </source>
</evidence>
<evidence type="ECO:0000256" key="8">
    <source>
        <dbReference type="HAMAP-Rule" id="MF_00459"/>
    </source>
</evidence>
<dbReference type="InterPro" id="IPR011293">
    <property type="entry name" value="Ion_transpt_RnfA/RsxA"/>
</dbReference>
<feature type="transmembrane region" description="Helical" evidence="8">
    <location>
        <begin position="43"/>
        <end position="64"/>
    </location>
</feature>
<evidence type="ECO:0000256" key="2">
    <source>
        <dbReference type="ARBA" id="ARBA00022448"/>
    </source>
</evidence>
<feature type="transmembrane region" description="Helical" evidence="8">
    <location>
        <begin position="6"/>
        <end position="31"/>
    </location>
</feature>
<organism evidence="9 10">
    <name type="scientific">Ruminococcus callidus ATCC 27760</name>
    <dbReference type="NCBI Taxonomy" id="411473"/>
    <lineage>
        <taxon>Bacteria</taxon>
        <taxon>Bacillati</taxon>
        <taxon>Bacillota</taxon>
        <taxon>Clostridia</taxon>
        <taxon>Eubacteriales</taxon>
        <taxon>Oscillospiraceae</taxon>
        <taxon>Ruminococcus</taxon>
    </lineage>
</organism>
<keyword evidence="6 8" id="KW-1133">Transmembrane helix</keyword>
<comment type="function">
    <text evidence="8">Part of a membrane-bound complex that couples electron transfer with translocation of ions across the membrane.</text>
</comment>
<evidence type="ECO:0000256" key="1">
    <source>
        <dbReference type="ARBA" id="ARBA00004127"/>
    </source>
</evidence>
<dbReference type="NCBIfam" id="TIGR01943">
    <property type="entry name" value="rnfA"/>
    <property type="match status" value="1"/>
</dbReference>